<dbReference type="SFLD" id="SFLDG01140">
    <property type="entry name" value="C2.B:_Phosphomannomutase_and_P"/>
    <property type="match status" value="1"/>
</dbReference>
<dbReference type="PROSITE" id="PS01229">
    <property type="entry name" value="COF_2"/>
    <property type="match status" value="1"/>
</dbReference>
<gene>
    <name evidence="1" type="ORF">CNY62_03875</name>
</gene>
<dbReference type="InterPro" id="IPR000150">
    <property type="entry name" value="Cof"/>
</dbReference>
<keyword evidence="1" id="KW-0378">Hydrolase</keyword>
<evidence type="ECO:0000313" key="1">
    <source>
        <dbReference type="EMBL" id="ATF25604.1"/>
    </source>
</evidence>
<sequence length="290" mass="31804">MIQLIATDMDGTLLGSEAKITDDNARAIRDAQAEGFKVVVATGREYASASELLAEKKLENIQIICLNGAQTRSEKGELIEEIVLPSKEILAVYNAIKNEKVIFQVYTSDDVFGEKREETISLLTEYFLSINEEMTKDGAEKLSTKFTDAHIPHFVDDFQEFLNTYTENSFLKIIVSGYHADMIGYLSPKLAHIENIAISASGGNNIEITHINAQKGIALTNLADNLGIDIANVMALGDNLNDISMLSIVGHSVAMGNGVQEVKNTALYTTKPNYESGVAYAIDKYVLNKK</sequence>
<dbReference type="AlphaFoldDB" id="A0A1D2L2V6"/>
<reference evidence="1 2" key="1">
    <citation type="submission" date="2017-09" db="EMBL/GenBank/DDBJ databases">
        <title>Complete Genome Sequences of Two Strains of the Meat Spoilage Bacterium Brochothrix thermosphacta Isolated from Ground Chicken.</title>
        <authorList>
            <person name="Paoli G.C."/>
            <person name="Wijey C."/>
            <person name="Chen C.-Y."/>
            <person name="Nguyen L."/>
            <person name="Yan X."/>
            <person name="Irwin P.L."/>
        </authorList>
    </citation>
    <scope>NUCLEOTIDE SEQUENCE [LARGE SCALE GENOMIC DNA]</scope>
    <source>
        <strain evidence="1 2">BI</strain>
    </source>
</reference>
<dbReference type="InterPro" id="IPR023214">
    <property type="entry name" value="HAD_sf"/>
</dbReference>
<dbReference type="GO" id="GO:0000287">
    <property type="term" value="F:magnesium ion binding"/>
    <property type="evidence" value="ECO:0007669"/>
    <property type="project" value="TreeGrafter"/>
</dbReference>
<dbReference type="GO" id="GO:0005829">
    <property type="term" value="C:cytosol"/>
    <property type="evidence" value="ECO:0007669"/>
    <property type="project" value="TreeGrafter"/>
</dbReference>
<dbReference type="Gene3D" id="3.40.50.1000">
    <property type="entry name" value="HAD superfamily/HAD-like"/>
    <property type="match status" value="1"/>
</dbReference>
<dbReference type="OrthoDB" id="9806027at2"/>
<keyword evidence="2" id="KW-1185">Reference proteome</keyword>
<dbReference type="STRING" id="2756.BFR44_00035"/>
<dbReference type="InterPro" id="IPR036412">
    <property type="entry name" value="HAD-like_sf"/>
</dbReference>
<proteinExistence type="predicted"/>
<dbReference type="InterPro" id="IPR006379">
    <property type="entry name" value="HAD-SF_hydro_IIB"/>
</dbReference>
<dbReference type="SFLD" id="SFLDS00003">
    <property type="entry name" value="Haloacid_Dehalogenase"/>
    <property type="match status" value="1"/>
</dbReference>
<dbReference type="Proteomes" id="UP000243591">
    <property type="component" value="Chromosome"/>
</dbReference>
<accession>A0A1D2L2V6</accession>
<dbReference type="Pfam" id="PF08282">
    <property type="entry name" value="Hydrolase_3"/>
    <property type="match status" value="1"/>
</dbReference>
<dbReference type="GO" id="GO:0016791">
    <property type="term" value="F:phosphatase activity"/>
    <property type="evidence" value="ECO:0007669"/>
    <property type="project" value="TreeGrafter"/>
</dbReference>
<dbReference type="Gene3D" id="3.30.1240.10">
    <property type="match status" value="1"/>
</dbReference>
<dbReference type="CDD" id="cd07516">
    <property type="entry name" value="HAD_Pase"/>
    <property type="match status" value="1"/>
</dbReference>
<protein>
    <submittedName>
        <fullName evidence="1">Cof-type HAD-IIB family hydrolase</fullName>
    </submittedName>
</protein>
<dbReference type="NCBIfam" id="TIGR01484">
    <property type="entry name" value="HAD-SF-IIB"/>
    <property type="match status" value="1"/>
</dbReference>
<dbReference type="RefSeq" id="WP_069126336.1">
    <property type="nucleotide sequence ID" value="NZ_CP023483.1"/>
</dbReference>
<dbReference type="EMBL" id="CP023483">
    <property type="protein sequence ID" value="ATF25604.1"/>
    <property type="molecule type" value="Genomic_DNA"/>
</dbReference>
<dbReference type="PANTHER" id="PTHR10000:SF55">
    <property type="entry name" value="5-AMINO-6-(5-PHOSPHO-D-RIBITYLAMINO)URACIL PHOSPHATASE YCSE"/>
    <property type="match status" value="1"/>
</dbReference>
<dbReference type="NCBIfam" id="TIGR00099">
    <property type="entry name" value="Cof-subfamily"/>
    <property type="match status" value="1"/>
</dbReference>
<evidence type="ECO:0000313" key="2">
    <source>
        <dbReference type="Proteomes" id="UP000243591"/>
    </source>
</evidence>
<name>A0A1D2L2V6_BROTH</name>
<dbReference type="KEGG" id="bths:CNY62_03875"/>
<dbReference type="SUPFAM" id="SSF56784">
    <property type="entry name" value="HAD-like"/>
    <property type="match status" value="1"/>
</dbReference>
<dbReference type="PANTHER" id="PTHR10000">
    <property type="entry name" value="PHOSPHOSERINE PHOSPHATASE"/>
    <property type="match status" value="1"/>
</dbReference>
<organism evidence="1 2">
    <name type="scientific">Brochothrix thermosphacta</name>
    <name type="common">Microbacterium thermosphactum</name>
    <dbReference type="NCBI Taxonomy" id="2756"/>
    <lineage>
        <taxon>Bacteria</taxon>
        <taxon>Bacillati</taxon>
        <taxon>Bacillota</taxon>
        <taxon>Bacilli</taxon>
        <taxon>Bacillales</taxon>
        <taxon>Listeriaceae</taxon>
        <taxon>Brochothrix</taxon>
    </lineage>
</organism>